<comment type="caution">
    <text evidence="2">The sequence shown here is derived from an EMBL/GenBank/DDBJ whole genome shotgun (WGS) entry which is preliminary data.</text>
</comment>
<organism evidence="2 3">
    <name type="scientific">Niveispirillum lacus</name>
    <dbReference type="NCBI Taxonomy" id="1981099"/>
    <lineage>
        <taxon>Bacteria</taxon>
        <taxon>Pseudomonadati</taxon>
        <taxon>Pseudomonadota</taxon>
        <taxon>Alphaproteobacteria</taxon>
        <taxon>Rhodospirillales</taxon>
        <taxon>Azospirillaceae</taxon>
        <taxon>Niveispirillum</taxon>
    </lineage>
</organism>
<evidence type="ECO:0000256" key="1">
    <source>
        <dbReference type="SAM" id="MobiDB-lite"/>
    </source>
</evidence>
<protein>
    <submittedName>
        <fullName evidence="2">Uncharacterized protein</fullName>
    </submittedName>
</protein>
<gene>
    <name evidence="2" type="ORF">CHU95_03560</name>
</gene>
<dbReference type="EMBL" id="NOXU01000020">
    <property type="protein sequence ID" value="OYQ36858.1"/>
    <property type="molecule type" value="Genomic_DNA"/>
</dbReference>
<dbReference type="Proteomes" id="UP000216998">
    <property type="component" value="Unassembled WGS sequence"/>
</dbReference>
<feature type="region of interest" description="Disordered" evidence="1">
    <location>
        <begin position="1"/>
        <end position="41"/>
    </location>
</feature>
<evidence type="ECO:0000313" key="2">
    <source>
        <dbReference type="EMBL" id="OYQ36858.1"/>
    </source>
</evidence>
<reference evidence="2 3" key="1">
    <citation type="submission" date="2017-07" db="EMBL/GenBank/DDBJ databases">
        <title>Niveispirillum cyanobacteriorum sp. nov., isolated from cyanobacterial aggregates in a eutrophic lake.</title>
        <authorList>
            <person name="Cai H."/>
        </authorList>
    </citation>
    <scope>NUCLEOTIDE SEQUENCE [LARGE SCALE GENOMIC DNA]</scope>
    <source>
        <strain evidence="3">TH1-14</strain>
    </source>
</reference>
<accession>A0A255Z5V6</accession>
<dbReference type="AlphaFoldDB" id="A0A255Z5V6"/>
<sequence length="178" mass="18974">MRRQAVSVDSEPGGFNASAPRAEASEDSELSGVPAGGKAVGGPDAANGMAYIGNADRNLLTLPKQQTGASMADNVVRLPSIRNALAVMARMQEAGHFLRDPEPGGADELDAASEVEDDGLWLPEPDMEFWAAGEDDEQWIEEALAYAERAEVGRAVLRREMAGDRVVALAAWRALRRG</sequence>
<name>A0A255Z5V6_9PROT</name>
<proteinExistence type="predicted"/>
<keyword evidence="3" id="KW-1185">Reference proteome</keyword>
<evidence type="ECO:0000313" key="3">
    <source>
        <dbReference type="Proteomes" id="UP000216998"/>
    </source>
</evidence>